<name>A0A6A7AD89_9PLEO</name>
<organism evidence="1 2">
    <name type="scientific">Ophiobolus disseminans</name>
    <dbReference type="NCBI Taxonomy" id="1469910"/>
    <lineage>
        <taxon>Eukaryota</taxon>
        <taxon>Fungi</taxon>
        <taxon>Dikarya</taxon>
        <taxon>Ascomycota</taxon>
        <taxon>Pezizomycotina</taxon>
        <taxon>Dothideomycetes</taxon>
        <taxon>Pleosporomycetidae</taxon>
        <taxon>Pleosporales</taxon>
        <taxon>Pleosporineae</taxon>
        <taxon>Phaeosphaeriaceae</taxon>
        <taxon>Ophiobolus</taxon>
    </lineage>
</organism>
<keyword evidence="2" id="KW-1185">Reference proteome</keyword>
<dbReference type="AlphaFoldDB" id="A0A6A7AD89"/>
<feature type="non-terminal residue" evidence="1">
    <location>
        <position position="1"/>
    </location>
</feature>
<dbReference type="EMBL" id="MU006218">
    <property type="protein sequence ID" value="KAF2831212.1"/>
    <property type="molecule type" value="Genomic_DNA"/>
</dbReference>
<feature type="non-terminal residue" evidence="1">
    <location>
        <position position="152"/>
    </location>
</feature>
<evidence type="ECO:0000313" key="2">
    <source>
        <dbReference type="Proteomes" id="UP000799424"/>
    </source>
</evidence>
<dbReference type="OrthoDB" id="5413827at2759"/>
<reference evidence="1" key="1">
    <citation type="journal article" date="2020" name="Stud. Mycol.">
        <title>101 Dothideomycetes genomes: a test case for predicting lifestyles and emergence of pathogens.</title>
        <authorList>
            <person name="Haridas S."/>
            <person name="Albert R."/>
            <person name="Binder M."/>
            <person name="Bloem J."/>
            <person name="Labutti K."/>
            <person name="Salamov A."/>
            <person name="Andreopoulos B."/>
            <person name="Baker S."/>
            <person name="Barry K."/>
            <person name="Bills G."/>
            <person name="Bluhm B."/>
            <person name="Cannon C."/>
            <person name="Castanera R."/>
            <person name="Culley D."/>
            <person name="Daum C."/>
            <person name="Ezra D."/>
            <person name="Gonzalez J."/>
            <person name="Henrissat B."/>
            <person name="Kuo A."/>
            <person name="Liang C."/>
            <person name="Lipzen A."/>
            <person name="Lutzoni F."/>
            <person name="Magnuson J."/>
            <person name="Mondo S."/>
            <person name="Nolan M."/>
            <person name="Ohm R."/>
            <person name="Pangilinan J."/>
            <person name="Park H.-J."/>
            <person name="Ramirez L."/>
            <person name="Alfaro M."/>
            <person name="Sun H."/>
            <person name="Tritt A."/>
            <person name="Yoshinaga Y."/>
            <person name="Zwiers L.-H."/>
            <person name="Turgeon B."/>
            <person name="Goodwin S."/>
            <person name="Spatafora J."/>
            <person name="Crous P."/>
            <person name="Grigoriev I."/>
        </authorList>
    </citation>
    <scope>NUCLEOTIDE SEQUENCE</scope>
    <source>
        <strain evidence="1">CBS 113818</strain>
    </source>
</reference>
<gene>
    <name evidence="1" type="ORF">CC86DRAFT_275290</name>
</gene>
<proteinExistence type="predicted"/>
<sequence length="152" mass="17124">SALLNARNSTLLRLPAELRCEIYSYVLTEPDGTFTFNAAAPDYSGRPSTGYTLDIAATNPHRLALLSTCLQTYKECSHLPFTLNGRLRFLCLWSFHRTVVLRLLLAQRSAITELEIADKMANAMTQFFDHTSSFGIQELKNLLPNIRSVTLR</sequence>
<dbReference type="Proteomes" id="UP000799424">
    <property type="component" value="Unassembled WGS sequence"/>
</dbReference>
<evidence type="ECO:0000313" key="1">
    <source>
        <dbReference type="EMBL" id="KAF2831212.1"/>
    </source>
</evidence>
<dbReference type="PANTHER" id="PTHR38790">
    <property type="entry name" value="2EXR DOMAIN-CONTAINING PROTEIN-RELATED"/>
    <property type="match status" value="1"/>
</dbReference>
<protein>
    <submittedName>
        <fullName evidence="1">Uncharacterized protein</fullName>
    </submittedName>
</protein>
<accession>A0A6A7AD89</accession>
<dbReference type="PANTHER" id="PTHR38790:SF4">
    <property type="entry name" value="2EXR DOMAIN-CONTAINING PROTEIN"/>
    <property type="match status" value="1"/>
</dbReference>